<evidence type="ECO:0000256" key="1">
    <source>
        <dbReference type="SAM" id="MobiDB-lite"/>
    </source>
</evidence>
<feature type="compositionally biased region" description="Basic and acidic residues" evidence="1">
    <location>
        <begin position="94"/>
        <end position="108"/>
    </location>
</feature>
<feature type="compositionally biased region" description="Polar residues" evidence="1">
    <location>
        <begin position="211"/>
        <end position="221"/>
    </location>
</feature>
<dbReference type="EMBL" id="JACEEZ010013663">
    <property type="protein sequence ID" value="KAG0719914.1"/>
    <property type="molecule type" value="Genomic_DNA"/>
</dbReference>
<reference evidence="2" key="1">
    <citation type="submission" date="2020-07" db="EMBL/GenBank/DDBJ databases">
        <title>The High-quality genome of the commercially important snow crab, Chionoecetes opilio.</title>
        <authorList>
            <person name="Jeong J.-H."/>
            <person name="Ryu S."/>
        </authorList>
    </citation>
    <scope>NUCLEOTIDE SEQUENCE</scope>
    <source>
        <strain evidence="2">MADBK_172401_WGS</strain>
        <tissue evidence="2">Digestive gland</tissue>
    </source>
</reference>
<proteinExistence type="predicted"/>
<feature type="compositionally biased region" description="Polar residues" evidence="1">
    <location>
        <begin position="444"/>
        <end position="457"/>
    </location>
</feature>
<feature type="region of interest" description="Disordered" evidence="1">
    <location>
        <begin position="1"/>
        <end position="22"/>
    </location>
</feature>
<gene>
    <name evidence="2" type="ORF">GWK47_049505</name>
</gene>
<comment type="caution">
    <text evidence="2">The sequence shown here is derived from an EMBL/GenBank/DDBJ whole genome shotgun (WGS) entry which is preliminary data.</text>
</comment>
<feature type="region of interest" description="Disordered" evidence="1">
    <location>
        <begin position="83"/>
        <end position="108"/>
    </location>
</feature>
<dbReference type="AlphaFoldDB" id="A0A8J5CRN4"/>
<evidence type="ECO:0000313" key="3">
    <source>
        <dbReference type="Proteomes" id="UP000770661"/>
    </source>
</evidence>
<feature type="compositionally biased region" description="Basic and acidic residues" evidence="1">
    <location>
        <begin position="458"/>
        <end position="481"/>
    </location>
</feature>
<accession>A0A8J5CRN4</accession>
<protein>
    <submittedName>
        <fullName evidence="2">Uncharacterized protein</fullName>
    </submittedName>
</protein>
<feature type="compositionally biased region" description="Polar residues" evidence="1">
    <location>
        <begin position="10"/>
        <end position="19"/>
    </location>
</feature>
<keyword evidence="3" id="KW-1185">Reference proteome</keyword>
<feature type="compositionally biased region" description="Polar residues" evidence="1">
    <location>
        <begin position="364"/>
        <end position="374"/>
    </location>
</feature>
<dbReference type="Proteomes" id="UP000770661">
    <property type="component" value="Unassembled WGS sequence"/>
</dbReference>
<feature type="region of interest" description="Disordered" evidence="1">
    <location>
        <begin position="333"/>
        <end position="404"/>
    </location>
</feature>
<name>A0A8J5CRN4_CHIOP</name>
<feature type="compositionally biased region" description="Polar residues" evidence="1">
    <location>
        <begin position="229"/>
        <end position="246"/>
    </location>
</feature>
<feature type="compositionally biased region" description="Low complexity" evidence="1">
    <location>
        <begin position="254"/>
        <end position="267"/>
    </location>
</feature>
<feature type="region of interest" description="Disordered" evidence="1">
    <location>
        <begin position="166"/>
        <end position="291"/>
    </location>
</feature>
<evidence type="ECO:0000313" key="2">
    <source>
        <dbReference type="EMBL" id="KAG0719914.1"/>
    </source>
</evidence>
<sequence length="507" mass="55913">MTDQPPGVSGNEQKGTFCQKNRRWKFPKSQACCSNPNVRVPGWLGQPGTRPNKDTNAEGCGWHWMQKQVRVLSGARSLGGAKAEPFGDAGNSAAKKDTRGTVHGSEHNRRETVFLVPFLRTFPASETRAPLPLKQHQQRHYKLNRSKVFSVLKKLNLLAQRRLSDHHAEPNLSNGRPLTTPRRAERPTNPIRLKPFTSPQTSPSPKEASTLPDSPLTQDAATQKGPARLSTQLASTTNFYPKNNHTQAKRDKSATSASKTAPTTPTTVSRIKSVAVKLEPPRHKDASPITHAEPKSFQSNAITTFAPDNHLSRRGTFRSTSFRFSKGETALHPSLILPSPKDSPPPFPDSPLTQRRLAPGLARLSNTNTASTTKFLPKEQSGSLVRHGHCTAPPPPPPPENQQKKKLVDMCADVRRLPILEALYIKDINPKLSVQANDQQALPSMNRTKANNSLLTEKQSEESTTNKRRPLTETKINEKQKLSANQRRPLGCAAARLNQQIALHSTA</sequence>
<organism evidence="2 3">
    <name type="scientific">Chionoecetes opilio</name>
    <name type="common">Atlantic snow crab</name>
    <name type="synonym">Cancer opilio</name>
    <dbReference type="NCBI Taxonomy" id="41210"/>
    <lineage>
        <taxon>Eukaryota</taxon>
        <taxon>Metazoa</taxon>
        <taxon>Ecdysozoa</taxon>
        <taxon>Arthropoda</taxon>
        <taxon>Crustacea</taxon>
        <taxon>Multicrustacea</taxon>
        <taxon>Malacostraca</taxon>
        <taxon>Eumalacostraca</taxon>
        <taxon>Eucarida</taxon>
        <taxon>Decapoda</taxon>
        <taxon>Pleocyemata</taxon>
        <taxon>Brachyura</taxon>
        <taxon>Eubrachyura</taxon>
        <taxon>Majoidea</taxon>
        <taxon>Majidae</taxon>
        <taxon>Chionoecetes</taxon>
    </lineage>
</organism>
<feature type="region of interest" description="Disordered" evidence="1">
    <location>
        <begin position="444"/>
        <end position="489"/>
    </location>
</feature>